<dbReference type="InterPro" id="IPR052374">
    <property type="entry name" value="SERAC1"/>
</dbReference>
<dbReference type="Proteomes" id="UP001174936">
    <property type="component" value="Unassembled WGS sequence"/>
</dbReference>
<gene>
    <name evidence="10" type="ORF">B0T16DRAFT_147224</name>
</gene>
<evidence type="ECO:0000256" key="4">
    <source>
        <dbReference type="ARBA" id="ARBA00007920"/>
    </source>
</evidence>
<protein>
    <submittedName>
        <fullName evidence="10">Alpha/Beta hydrolase protein</fullName>
    </submittedName>
</protein>
<organism evidence="10 11">
    <name type="scientific">Cercophora newfieldiana</name>
    <dbReference type="NCBI Taxonomy" id="92897"/>
    <lineage>
        <taxon>Eukaryota</taxon>
        <taxon>Fungi</taxon>
        <taxon>Dikarya</taxon>
        <taxon>Ascomycota</taxon>
        <taxon>Pezizomycotina</taxon>
        <taxon>Sordariomycetes</taxon>
        <taxon>Sordariomycetidae</taxon>
        <taxon>Sordariales</taxon>
        <taxon>Lasiosphaeriaceae</taxon>
        <taxon>Cercophora</taxon>
    </lineage>
</organism>
<dbReference type="AlphaFoldDB" id="A0AA40CNV2"/>
<comment type="subcellular location">
    <subcellularLocation>
        <location evidence="2">Endoplasmic reticulum</location>
    </subcellularLocation>
    <subcellularLocation>
        <location evidence="3">Membrane</location>
    </subcellularLocation>
    <subcellularLocation>
        <location evidence="1">Mitochondrion</location>
    </subcellularLocation>
</comment>
<proteinExistence type="inferred from homology"/>
<keyword evidence="7" id="KW-0472">Membrane</keyword>
<feature type="compositionally biased region" description="Basic residues" evidence="8">
    <location>
        <begin position="318"/>
        <end position="327"/>
    </location>
</feature>
<dbReference type="Gene3D" id="3.40.50.1820">
    <property type="entry name" value="alpha/beta hydrolase"/>
    <property type="match status" value="1"/>
</dbReference>
<evidence type="ECO:0000256" key="6">
    <source>
        <dbReference type="ARBA" id="ARBA00023128"/>
    </source>
</evidence>
<keyword evidence="6" id="KW-0496">Mitochondrion</keyword>
<dbReference type="InterPro" id="IPR007751">
    <property type="entry name" value="DUF676_lipase-like"/>
</dbReference>
<dbReference type="SUPFAM" id="SSF53474">
    <property type="entry name" value="alpha/beta-Hydrolases"/>
    <property type="match status" value="1"/>
</dbReference>
<keyword evidence="5" id="KW-0256">Endoplasmic reticulum</keyword>
<dbReference type="InterPro" id="IPR029058">
    <property type="entry name" value="AB_hydrolase_fold"/>
</dbReference>
<evidence type="ECO:0000256" key="3">
    <source>
        <dbReference type="ARBA" id="ARBA00004370"/>
    </source>
</evidence>
<keyword evidence="10" id="KW-0378">Hydrolase</keyword>
<name>A0AA40CNV2_9PEZI</name>
<accession>A0AA40CNV2</accession>
<dbReference type="PANTHER" id="PTHR48182">
    <property type="entry name" value="PROTEIN SERAC1"/>
    <property type="match status" value="1"/>
</dbReference>
<dbReference type="Pfam" id="PF05057">
    <property type="entry name" value="DUF676"/>
    <property type="match status" value="1"/>
</dbReference>
<feature type="domain" description="DUF676" evidence="9">
    <location>
        <begin position="25"/>
        <end position="156"/>
    </location>
</feature>
<dbReference type="GO" id="GO:0016787">
    <property type="term" value="F:hydrolase activity"/>
    <property type="evidence" value="ECO:0007669"/>
    <property type="project" value="UniProtKB-KW"/>
</dbReference>
<sequence length="334" mass="36743">MEKKLQSKVLYDPESRGRGTAAVDVVLVHGLDGDLVETWAHTTTDTKPLRRVVWPETLLPKVLPRARVLSFGYNGDIYHNNSVAGIRGNAGALLSHLRSLRYGVDQARPIVFVAHCLGGLIVKQALCFADVDEHHQLIASATKGIMFFGTPHCGAEEAQWKRLAQRYSRLPGSRGQASLLLEALTRDSNDLAEISEDFCHVAPKYRIVSFFEEVTWLNTGELIVDMTSARLDVYGERVVPVGADHLGICRFADDNDMTFMSVWQEVRDVAPASAEALEIANEGDGGVGEKAELQSSDPVLREMPSVKGSADETGEKGKRSKGRRSRSIRGIFGW</sequence>
<dbReference type="GO" id="GO:0016020">
    <property type="term" value="C:membrane"/>
    <property type="evidence" value="ECO:0007669"/>
    <property type="project" value="UniProtKB-SubCell"/>
</dbReference>
<keyword evidence="11" id="KW-1185">Reference proteome</keyword>
<dbReference type="PANTHER" id="PTHR48182:SF2">
    <property type="entry name" value="PROTEIN SERAC1"/>
    <property type="match status" value="1"/>
</dbReference>
<reference evidence="10" key="1">
    <citation type="submission" date="2023-06" db="EMBL/GenBank/DDBJ databases">
        <title>Genome-scale phylogeny and comparative genomics of the fungal order Sordariales.</title>
        <authorList>
            <consortium name="Lawrence Berkeley National Laboratory"/>
            <person name="Hensen N."/>
            <person name="Bonometti L."/>
            <person name="Westerberg I."/>
            <person name="Brannstrom I.O."/>
            <person name="Guillou S."/>
            <person name="Cros-Aarteil S."/>
            <person name="Calhoun S."/>
            <person name="Haridas S."/>
            <person name="Kuo A."/>
            <person name="Mondo S."/>
            <person name="Pangilinan J."/>
            <person name="Riley R."/>
            <person name="Labutti K."/>
            <person name="Andreopoulos B."/>
            <person name="Lipzen A."/>
            <person name="Chen C."/>
            <person name="Yanf M."/>
            <person name="Daum C."/>
            <person name="Ng V."/>
            <person name="Clum A."/>
            <person name="Steindorff A."/>
            <person name="Ohm R."/>
            <person name="Martin F."/>
            <person name="Silar P."/>
            <person name="Natvig D."/>
            <person name="Lalanne C."/>
            <person name="Gautier V."/>
            <person name="Ament-Velasquez S.L."/>
            <person name="Kruys A."/>
            <person name="Hutchinson M.I."/>
            <person name="Powell A.J."/>
            <person name="Barry K."/>
            <person name="Miller A.N."/>
            <person name="Grigoriev I.V."/>
            <person name="Debuchy R."/>
            <person name="Gladieux P."/>
            <person name="Thoren M.H."/>
            <person name="Johannesson H."/>
        </authorList>
    </citation>
    <scope>NUCLEOTIDE SEQUENCE</scope>
    <source>
        <strain evidence="10">SMH2532-1</strain>
    </source>
</reference>
<evidence type="ECO:0000259" key="9">
    <source>
        <dbReference type="Pfam" id="PF05057"/>
    </source>
</evidence>
<comment type="caution">
    <text evidence="10">The sequence shown here is derived from an EMBL/GenBank/DDBJ whole genome shotgun (WGS) entry which is preliminary data.</text>
</comment>
<dbReference type="GO" id="GO:0005783">
    <property type="term" value="C:endoplasmic reticulum"/>
    <property type="evidence" value="ECO:0007669"/>
    <property type="project" value="UniProtKB-SubCell"/>
</dbReference>
<evidence type="ECO:0000256" key="1">
    <source>
        <dbReference type="ARBA" id="ARBA00004173"/>
    </source>
</evidence>
<evidence type="ECO:0000313" key="11">
    <source>
        <dbReference type="Proteomes" id="UP001174936"/>
    </source>
</evidence>
<evidence type="ECO:0000256" key="2">
    <source>
        <dbReference type="ARBA" id="ARBA00004240"/>
    </source>
</evidence>
<dbReference type="EMBL" id="JAULSV010000004">
    <property type="protein sequence ID" value="KAK0645816.1"/>
    <property type="molecule type" value="Genomic_DNA"/>
</dbReference>
<evidence type="ECO:0000313" key="10">
    <source>
        <dbReference type="EMBL" id="KAK0645816.1"/>
    </source>
</evidence>
<evidence type="ECO:0000256" key="5">
    <source>
        <dbReference type="ARBA" id="ARBA00022824"/>
    </source>
</evidence>
<evidence type="ECO:0000256" key="8">
    <source>
        <dbReference type="SAM" id="MobiDB-lite"/>
    </source>
</evidence>
<comment type="similarity">
    <text evidence="4">Belongs to the putative lipase ROG1 family.</text>
</comment>
<evidence type="ECO:0000256" key="7">
    <source>
        <dbReference type="ARBA" id="ARBA00023136"/>
    </source>
</evidence>
<feature type="region of interest" description="Disordered" evidence="8">
    <location>
        <begin position="280"/>
        <end position="334"/>
    </location>
</feature>
<dbReference type="GO" id="GO:0005739">
    <property type="term" value="C:mitochondrion"/>
    <property type="evidence" value="ECO:0007669"/>
    <property type="project" value="UniProtKB-SubCell"/>
</dbReference>